<keyword evidence="5 8" id="KW-1133">Transmembrane helix</keyword>
<accession>A0AAN0KG18</accession>
<name>A0AAN0KG18_9ACTN</name>
<evidence type="ECO:0000313" key="11">
    <source>
        <dbReference type="Proteomes" id="UP001431656"/>
    </source>
</evidence>
<evidence type="ECO:0000313" key="10">
    <source>
        <dbReference type="EMBL" id="BEH00825.1"/>
    </source>
</evidence>
<evidence type="ECO:0000256" key="8">
    <source>
        <dbReference type="SAM" id="Phobius"/>
    </source>
</evidence>
<feature type="transmembrane region" description="Helical" evidence="8">
    <location>
        <begin position="226"/>
        <end position="243"/>
    </location>
</feature>
<gene>
    <name evidence="10" type="ORF">brsh051_01060</name>
</gene>
<dbReference type="Proteomes" id="UP001431656">
    <property type="component" value="Chromosome"/>
</dbReference>
<comment type="subcellular location">
    <subcellularLocation>
        <location evidence="1">Membrane</location>
        <topology evidence="1">Multi-pass membrane protein</topology>
    </subcellularLocation>
</comment>
<keyword evidence="6 8" id="KW-0472">Membrane</keyword>
<dbReference type="AlphaFoldDB" id="A0AAN0KG18"/>
<evidence type="ECO:0000259" key="9">
    <source>
        <dbReference type="Pfam" id="PF01694"/>
    </source>
</evidence>
<feature type="region of interest" description="Disordered" evidence="7">
    <location>
        <begin position="1"/>
        <end position="67"/>
    </location>
</feature>
<comment type="similarity">
    <text evidence="2">Belongs to the peptidase S54 family.</text>
</comment>
<dbReference type="InterPro" id="IPR022764">
    <property type="entry name" value="Peptidase_S54_rhomboid_dom"/>
</dbReference>
<dbReference type="GO" id="GO:0004252">
    <property type="term" value="F:serine-type endopeptidase activity"/>
    <property type="evidence" value="ECO:0007669"/>
    <property type="project" value="InterPro"/>
</dbReference>
<dbReference type="InterPro" id="IPR050925">
    <property type="entry name" value="Rhomboid_protease_S54"/>
</dbReference>
<dbReference type="GO" id="GO:0016020">
    <property type="term" value="C:membrane"/>
    <property type="evidence" value="ECO:0007669"/>
    <property type="project" value="UniProtKB-SubCell"/>
</dbReference>
<reference evidence="10" key="1">
    <citation type="journal article" date="2024" name="Int. J. Syst. Evol. Microbiol.">
        <title>Brooklawnia propionicigenes sp. nov., a facultatively anaerobic, propionate-producing bacterium isolated from a methanogenic reactor treating waste from cattle farms.</title>
        <authorList>
            <person name="Akita Y."/>
            <person name="Ueki A."/>
            <person name="Tonouchi A."/>
            <person name="Sugawara Y."/>
            <person name="Honma S."/>
            <person name="Kaku N."/>
            <person name="Ueki K."/>
        </authorList>
    </citation>
    <scope>NUCLEOTIDE SEQUENCE</scope>
    <source>
        <strain evidence="10">SH051</strain>
    </source>
</reference>
<keyword evidence="3 8" id="KW-0812">Transmembrane</keyword>
<dbReference type="Pfam" id="PF01694">
    <property type="entry name" value="Rhomboid"/>
    <property type="match status" value="1"/>
</dbReference>
<feature type="transmembrane region" description="Helical" evidence="8">
    <location>
        <begin position="84"/>
        <end position="101"/>
    </location>
</feature>
<feature type="transmembrane region" description="Helical" evidence="8">
    <location>
        <begin position="249"/>
        <end position="267"/>
    </location>
</feature>
<feature type="transmembrane region" description="Helical" evidence="8">
    <location>
        <begin position="161"/>
        <end position="184"/>
    </location>
</feature>
<feature type="compositionally biased region" description="Polar residues" evidence="7">
    <location>
        <begin position="1"/>
        <end position="10"/>
    </location>
</feature>
<dbReference type="EMBL" id="AP028056">
    <property type="protein sequence ID" value="BEH00825.1"/>
    <property type="molecule type" value="Genomic_DNA"/>
</dbReference>
<dbReference type="SUPFAM" id="SSF144091">
    <property type="entry name" value="Rhomboid-like"/>
    <property type="match status" value="1"/>
</dbReference>
<dbReference type="PANTHER" id="PTHR43731:SF14">
    <property type="entry name" value="PRESENILIN-ASSOCIATED RHOMBOID-LIKE PROTEIN, MITOCHONDRIAL"/>
    <property type="match status" value="1"/>
</dbReference>
<dbReference type="KEGG" id="broo:brsh051_01060"/>
<feature type="transmembrane region" description="Helical" evidence="8">
    <location>
        <begin position="196"/>
        <end position="219"/>
    </location>
</feature>
<sequence>MAADQPSSNPEWPDFVPPEFEQSIPQAPKEPVVPSTPPPANWSSGSGAWTPGPAPRQSSDRWFNRPPDNNGASFLPGAAARTPVTNALMAICVVVWILQNLSPAFNDLVMLIPSVAATEPWRFLTSAFAHAPRSFTHIGFNMLTLWLMGRYLEPILRARRFLAVYLISALGGGTLFVLLAFPAGQGPGGTGSNWNTAVLGASGAIFGLFGAYLVLAWAMKRSLTPMLILLGLNLVVMVLFPTIAWSAHIGGFLAGAAATGVIFWDLRRVANGRRSHLRGGLLAVTAALIVALIIKYLSV</sequence>
<keyword evidence="11" id="KW-1185">Reference proteome</keyword>
<evidence type="ECO:0000256" key="6">
    <source>
        <dbReference type="ARBA" id="ARBA00023136"/>
    </source>
</evidence>
<proteinExistence type="inferred from homology"/>
<feature type="transmembrane region" description="Helical" evidence="8">
    <location>
        <begin position="131"/>
        <end position="149"/>
    </location>
</feature>
<evidence type="ECO:0000256" key="1">
    <source>
        <dbReference type="ARBA" id="ARBA00004141"/>
    </source>
</evidence>
<evidence type="ECO:0000256" key="4">
    <source>
        <dbReference type="ARBA" id="ARBA00022801"/>
    </source>
</evidence>
<evidence type="ECO:0000256" key="2">
    <source>
        <dbReference type="ARBA" id="ARBA00009045"/>
    </source>
</evidence>
<feature type="transmembrane region" description="Helical" evidence="8">
    <location>
        <begin position="279"/>
        <end position="298"/>
    </location>
</feature>
<evidence type="ECO:0000256" key="3">
    <source>
        <dbReference type="ARBA" id="ARBA00022692"/>
    </source>
</evidence>
<organism evidence="10 11">
    <name type="scientific">Brooklawnia propionicigenes</name>
    <dbReference type="NCBI Taxonomy" id="3041175"/>
    <lineage>
        <taxon>Bacteria</taxon>
        <taxon>Bacillati</taxon>
        <taxon>Actinomycetota</taxon>
        <taxon>Actinomycetes</taxon>
        <taxon>Propionibacteriales</taxon>
        <taxon>Propionibacteriaceae</taxon>
        <taxon>Brooklawnia</taxon>
    </lineage>
</organism>
<protein>
    <recommendedName>
        <fullName evidence="9">Peptidase S54 rhomboid domain-containing protein</fullName>
    </recommendedName>
</protein>
<dbReference type="RefSeq" id="WP_286266544.1">
    <property type="nucleotide sequence ID" value="NZ_AP028056.1"/>
</dbReference>
<feature type="domain" description="Peptidase S54 rhomboid" evidence="9">
    <location>
        <begin position="118"/>
        <end position="263"/>
    </location>
</feature>
<dbReference type="Gene3D" id="1.20.1540.10">
    <property type="entry name" value="Rhomboid-like"/>
    <property type="match status" value="1"/>
</dbReference>
<dbReference type="PANTHER" id="PTHR43731">
    <property type="entry name" value="RHOMBOID PROTEASE"/>
    <property type="match status" value="1"/>
</dbReference>
<dbReference type="InterPro" id="IPR035952">
    <property type="entry name" value="Rhomboid-like_sf"/>
</dbReference>
<evidence type="ECO:0000256" key="7">
    <source>
        <dbReference type="SAM" id="MobiDB-lite"/>
    </source>
</evidence>
<evidence type="ECO:0000256" key="5">
    <source>
        <dbReference type="ARBA" id="ARBA00022989"/>
    </source>
</evidence>
<keyword evidence="4" id="KW-0378">Hydrolase</keyword>